<evidence type="ECO:0000256" key="9">
    <source>
        <dbReference type="PROSITE-ProRule" id="PRU00023"/>
    </source>
</evidence>
<dbReference type="Proteomes" id="UP000653578">
    <property type="component" value="Unassembled WGS sequence"/>
</dbReference>
<dbReference type="PROSITE" id="PS50297">
    <property type="entry name" value="ANK_REP_REGION"/>
    <property type="match status" value="3"/>
</dbReference>
<keyword evidence="4" id="KW-0677">Repeat</keyword>
<dbReference type="GO" id="GO:0008237">
    <property type="term" value="F:metallopeptidase activity"/>
    <property type="evidence" value="ECO:0007669"/>
    <property type="project" value="UniProtKB-KW"/>
</dbReference>
<dbReference type="Pfam" id="PF12796">
    <property type="entry name" value="Ank_2"/>
    <property type="match status" value="2"/>
</dbReference>
<accession>A0ABX1X696</accession>
<keyword evidence="13" id="KW-1185">Reference proteome</keyword>
<protein>
    <submittedName>
        <fullName evidence="12">M48 family metalloprotease</fullName>
    </submittedName>
</protein>
<dbReference type="Gene3D" id="3.30.2010.10">
    <property type="entry name" value="Metalloproteases ('zincins'), catalytic domain"/>
    <property type="match status" value="1"/>
</dbReference>
<keyword evidence="8 12" id="KW-0482">Metalloprotease</keyword>
<evidence type="ECO:0000256" key="8">
    <source>
        <dbReference type="ARBA" id="ARBA00023049"/>
    </source>
</evidence>
<keyword evidence="10" id="KW-0472">Membrane</keyword>
<keyword evidence="2" id="KW-0645">Protease</keyword>
<feature type="transmembrane region" description="Helical" evidence="10">
    <location>
        <begin position="62"/>
        <end position="79"/>
    </location>
</feature>
<comment type="cofactor">
    <cofactor evidence="1">
        <name>Zn(2+)</name>
        <dbReference type="ChEBI" id="CHEBI:29105"/>
    </cofactor>
</comment>
<keyword evidence="10" id="KW-0812">Transmembrane</keyword>
<keyword evidence="5" id="KW-0378">Hydrolase</keyword>
<evidence type="ECO:0000256" key="4">
    <source>
        <dbReference type="ARBA" id="ARBA00022737"/>
    </source>
</evidence>
<evidence type="ECO:0000259" key="11">
    <source>
        <dbReference type="Pfam" id="PF01435"/>
    </source>
</evidence>
<dbReference type="EMBL" id="WHNY01000018">
    <property type="protein sequence ID" value="NOU63574.1"/>
    <property type="molecule type" value="Genomic_DNA"/>
</dbReference>
<dbReference type="SUPFAM" id="SSF48403">
    <property type="entry name" value="Ankyrin repeat"/>
    <property type="match status" value="1"/>
</dbReference>
<evidence type="ECO:0000256" key="7">
    <source>
        <dbReference type="ARBA" id="ARBA00023043"/>
    </source>
</evidence>
<evidence type="ECO:0000256" key="2">
    <source>
        <dbReference type="ARBA" id="ARBA00022670"/>
    </source>
</evidence>
<organism evidence="12 13">
    <name type="scientific">Paenibacillus plantarum</name>
    <dbReference type="NCBI Taxonomy" id="2654975"/>
    <lineage>
        <taxon>Bacteria</taxon>
        <taxon>Bacillati</taxon>
        <taxon>Bacillota</taxon>
        <taxon>Bacilli</taxon>
        <taxon>Bacillales</taxon>
        <taxon>Paenibacillaceae</taxon>
        <taxon>Paenibacillus</taxon>
    </lineage>
</organism>
<dbReference type="InterPro" id="IPR001915">
    <property type="entry name" value="Peptidase_M48"/>
</dbReference>
<sequence>MSREQFERLVKRLEEEAKKAPKLYLLRVFSLVGLGFAYIIVIMGLLLVLSLLLLTVLLKSPLLLFKLGVPLIAVIWMILRSLKVKFHAPEGIAMTQRNAPLLMQEVKSLNRIAKSIKIHNVLLTNEFNASVVQIPRLGLFGWHRNYLIIGLPLMQALSREQFRAVLAHELGHLSRAHSKFHGWIYRVRRTWNQLMEQFSEKKQGWSFLFKAFIRWYAPKLNAYTFVLARENEYEADRFAAQLTSPAAMADALVHISIQHRNLENYFWNSMDKRAIEEEEPPLVYQEMHRFFREPQDKADTRRWLNEVLQIETGYVDTHPSLKDRLRSIGQQAEPPVLSDISSAEALLGDALDSLTDQFSQQWKMNVRKSWTERFHYYQQIKEHLERVKYDKRKDMTLHQVWEIAQMTNQLYGETDALPIYQYLIGRDPQFAPAYAEMGAALLITDEEEQHPLGVEALRKAMELDHAFTFASCRQLIAYYAKLGKEDKVKEYVAYGQQYAERVQLANAERAQVRHTDTFIPHELSEQFIIRIKKELQLYPIIKEAYLVRKKVEYFPEKNHYILMLKVKRPLLGNKKAFYSSVAQKVGEDKILPADTNVICLNLHKRFARVARNTYKQYESRLFGKQRGSSTLYPVNAYQGMLSGMLNKSVRQGNMGKVRLLLAIGANPNRIKNNEAPLTIAASEGKMDMMQTLLSANAQINLTNADGNTALFWAAYHNRIAAVEFLLQHGADTNIRFISGRSVLSAVCMHGYDRMLRILLEHGAKPIFTCYDGGETPLMVATYNGRYTCVQQLLNVQADPNIRDNRGNTALSYAQEYGFKEIAGLLRQYGAVL</sequence>
<dbReference type="PROSITE" id="PS50088">
    <property type="entry name" value="ANK_REPEAT"/>
    <property type="match status" value="3"/>
</dbReference>
<dbReference type="PANTHER" id="PTHR24198:SF165">
    <property type="entry name" value="ANKYRIN REPEAT-CONTAINING PROTEIN-RELATED"/>
    <property type="match status" value="1"/>
</dbReference>
<dbReference type="CDD" id="cd07328">
    <property type="entry name" value="M48_Ste24p_like"/>
    <property type="match status" value="1"/>
</dbReference>
<feature type="repeat" description="ANK" evidence="9">
    <location>
        <begin position="672"/>
        <end position="704"/>
    </location>
</feature>
<evidence type="ECO:0000256" key="3">
    <source>
        <dbReference type="ARBA" id="ARBA00022723"/>
    </source>
</evidence>
<keyword evidence="10" id="KW-1133">Transmembrane helix</keyword>
<dbReference type="PANTHER" id="PTHR24198">
    <property type="entry name" value="ANKYRIN REPEAT AND PROTEIN KINASE DOMAIN-CONTAINING PROTEIN"/>
    <property type="match status" value="1"/>
</dbReference>
<dbReference type="InterPro" id="IPR002110">
    <property type="entry name" value="Ankyrin_rpt"/>
</dbReference>
<evidence type="ECO:0000256" key="10">
    <source>
        <dbReference type="SAM" id="Phobius"/>
    </source>
</evidence>
<evidence type="ECO:0000313" key="12">
    <source>
        <dbReference type="EMBL" id="NOU63574.1"/>
    </source>
</evidence>
<feature type="domain" description="Peptidase M48" evidence="11">
    <location>
        <begin position="142"/>
        <end position="328"/>
    </location>
</feature>
<keyword evidence="7 9" id="KW-0040">ANK repeat</keyword>
<evidence type="ECO:0000256" key="6">
    <source>
        <dbReference type="ARBA" id="ARBA00022833"/>
    </source>
</evidence>
<evidence type="ECO:0000256" key="5">
    <source>
        <dbReference type="ARBA" id="ARBA00022801"/>
    </source>
</evidence>
<feature type="repeat" description="ANK" evidence="9">
    <location>
        <begin position="705"/>
        <end position="737"/>
    </location>
</feature>
<dbReference type="Pfam" id="PF01435">
    <property type="entry name" value="Peptidase_M48"/>
    <property type="match status" value="1"/>
</dbReference>
<dbReference type="Gene3D" id="1.25.40.20">
    <property type="entry name" value="Ankyrin repeat-containing domain"/>
    <property type="match status" value="2"/>
</dbReference>
<evidence type="ECO:0000256" key="1">
    <source>
        <dbReference type="ARBA" id="ARBA00001947"/>
    </source>
</evidence>
<feature type="repeat" description="ANK" evidence="9">
    <location>
        <begin position="772"/>
        <end position="804"/>
    </location>
</feature>
<keyword evidence="6" id="KW-0862">Zinc</keyword>
<reference evidence="12 13" key="1">
    <citation type="submission" date="2019-10" db="EMBL/GenBank/DDBJ databases">
        <title>Description of Paenibacillus humi sp. nov.</title>
        <authorList>
            <person name="Carlier A."/>
            <person name="Qi S."/>
        </authorList>
    </citation>
    <scope>NUCLEOTIDE SEQUENCE [LARGE SCALE GENOMIC DNA]</scope>
    <source>
        <strain evidence="12 13">LMG 31461</strain>
    </source>
</reference>
<proteinExistence type="predicted"/>
<comment type="caution">
    <text evidence="12">The sequence shown here is derived from an EMBL/GenBank/DDBJ whole genome shotgun (WGS) entry which is preliminary data.</text>
</comment>
<dbReference type="SMART" id="SM00248">
    <property type="entry name" value="ANK"/>
    <property type="match status" value="5"/>
</dbReference>
<gene>
    <name evidence="12" type="ORF">GC096_05995</name>
</gene>
<name>A0ABX1X696_9BACL</name>
<dbReference type="RefSeq" id="WP_171629345.1">
    <property type="nucleotide sequence ID" value="NZ_WHNY01000018.1"/>
</dbReference>
<feature type="transmembrane region" description="Helical" evidence="10">
    <location>
        <begin position="28"/>
        <end position="56"/>
    </location>
</feature>
<evidence type="ECO:0000313" key="13">
    <source>
        <dbReference type="Proteomes" id="UP000653578"/>
    </source>
</evidence>
<dbReference type="InterPro" id="IPR036770">
    <property type="entry name" value="Ankyrin_rpt-contain_sf"/>
</dbReference>
<keyword evidence="3" id="KW-0479">Metal-binding</keyword>